<proteinExistence type="predicted"/>
<sequence length="187" mass="21421">MNRKIIFLLLMFVVLSSINSESEIDFIGIARNSRWSEEGVPCGGLVFELSETEFEATEGCLGISLVVNGLYKVDKDSISLTNLKIIENRYAEAKERIAFQYLNNASCKIYRTDVSIRYIYSIACGELVFNNEDHLISEDYKREFESISVITMGRKMKKDRVKNLINYLYYVDVGAISGVWMYGELIN</sequence>
<keyword evidence="2" id="KW-1185">Reference proteome</keyword>
<reference evidence="1 2" key="1">
    <citation type="submission" date="2024-09" db="EMBL/GenBank/DDBJ databases">
        <title>Taxonomic and Genotyping Characterization of Leptospira Strains isolated from Multiple Sources in Colombia highlights the importance of intermediate species.</title>
        <authorList>
            <person name="Torres Higuera L."/>
            <person name="Rojas Tapias D."/>
            <person name="Jimenez Velasquez S."/>
            <person name="Renjifo Ibanez C."/>
        </authorList>
    </citation>
    <scope>NUCLEOTIDE SEQUENCE [LARGE SCALE GENOMIC DNA]</scope>
    <source>
        <strain evidence="1 2">Lep080</strain>
    </source>
</reference>
<gene>
    <name evidence="1" type="ORF">ACE5IX_19390</name>
</gene>
<dbReference type="EMBL" id="JBHILJ010000025">
    <property type="protein sequence ID" value="MFB5738686.1"/>
    <property type="molecule type" value="Genomic_DNA"/>
</dbReference>
<protein>
    <submittedName>
        <fullName evidence="1">Uncharacterized protein</fullName>
    </submittedName>
</protein>
<accession>A0ABV5BX85</accession>
<name>A0ABV5BX85_9LEPT</name>
<evidence type="ECO:0000313" key="2">
    <source>
        <dbReference type="Proteomes" id="UP001580391"/>
    </source>
</evidence>
<evidence type="ECO:0000313" key="1">
    <source>
        <dbReference type="EMBL" id="MFB5738686.1"/>
    </source>
</evidence>
<comment type="caution">
    <text evidence="1">The sequence shown here is derived from an EMBL/GenBank/DDBJ whole genome shotgun (WGS) entry which is preliminary data.</text>
</comment>
<organism evidence="1 2">
    <name type="scientific">Leptospira wolffii</name>
    <dbReference type="NCBI Taxonomy" id="409998"/>
    <lineage>
        <taxon>Bacteria</taxon>
        <taxon>Pseudomonadati</taxon>
        <taxon>Spirochaetota</taxon>
        <taxon>Spirochaetia</taxon>
        <taxon>Leptospirales</taxon>
        <taxon>Leptospiraceae</taxon>
        <taxon>Leptospira</taxon>
    </lineage>
</organism>
<dbReference type="Proteomes" id="UP001580391">
    <property type="component" value="Unassembled WGS sequence"/>
</dbReference>
<dbReference type="RefSeq" id="WP_135701121.1">
    <property type="nucleotide sequence ID" value="NZ_JBHILI010000006.1"/>
</dbReference>